<dbReference type="PANTHER" id="PTHR45005:SF2">
    <property type="entry name" value="PROTEIN HLB1"/>
    <property type="match status" value="1"/>
</dbReference>
<keyword evidence="2" id="KW-0732">Signal</keyword>
<sequence>MLSFIVLVDSLTAILTWYQSRNLGVVLFAAWYSLRCIPPSESLTNESGQVEENPAFIVCRQQDKLLAYWLLTTISSLKYSLHSQRKSGSSIGKYLAKVKSVCDMLNAVGSVVSEQEHVNKNYSSVMESLLTLLFVRATMMVVIRVNDIEDWVVVGAPTQTDPSANYVANLAMLYRNVITGLIEILMVTIALMKAVGATHHVANDLSAFNSGVVYIGNNTLLMGTGEGVRITHIAVYMINRLPTEVLSGKSPFEVLQQQDPDYSMLKVFGCACFPLLRPFNQHKLQYRSRQCTQHQACKPSLAMLLVIRDGVPDFGRERAIPSNERTRTARDSTGLAASVSGNVDTPGPSILRESDSRGFEECTDLSDGDSCTNAVNCKWIFKVKRNTDVSVSSYKARMVAKGFFQQPGIDYNEVFSPVIKPVTVRPSGYEQGDDSLVCKLHKAIYGLKQAPQAWIETLCHDCLPFLLSQLIFFDSVLALHPIRSFSAMAEASQVSESKPELKTGTDPKPPKVRASSIRLNEAGKPESTSHIARPEVLKEEGNWTSTIRRPSDLKSDDDDEAASPRHSQETTQPQNNSVLELINSVTGADEEGRSRQRVLVYAARRYANALERNPEDYDALYNWALVLQESADNVSPDSTSPSKDSLLEEACNKYEEATRLCPTFHDVYAMPCLSKMHQSDEKLNTLRNESIAAFYNWAIAISDRAKMRGRTKQAEELWEQATKNYEKAVKLNWNSAQALNNWGLALQELSRIVPAREKQKIVRAAISKFRAAVQLQFDFHRAIYNLGTVLYGLAEDITGTGGSTNPKEVSSNELYSQSAIYITAAYALKPNYSVYSSALKLVRSMLPLPHLKDGYLTAPPIRNTTAPHCDWKRTVFFLDHEALQQMLERILCRFMRLVDDGLSFGLPFPNEQATKVDEKQVSRSLSGRIAEVVHEEKSSIRVDIPDIVSVSACADLTLPPGAGLCIDTSHGPVFLVADSWESLDGWLDAIRLVYTIYARGKTDVLAGIITC</sequence>
<feature type="region of interest" description="Disordered" evidence="1">
    <location>
        <begin position="490"/>
        <end position="578"/>
    </location>
</feature>
<dbReference type="Proteomes" id="UP000436088">
    <property type="component" value="Unassembled WGS sequence"/>
</dbReference>
<evidence type="ECO:0000313" key="5">
    <source>
        <dbReference type="Proteomes" id="UP000436088"/>
    </source>
</evidence>
<protein>
    <submittedName>
        <fullName evidence="4">Tetratricopeptide repeat-like superfamily protein isoform 2</fullName>
    </submittedName>
</protein>
<proteinExistence type="predicted"/>
<dbReference type="PANTHER" id="PTHR45005">
    <property type="match status" value="1"/>
</dbReference>
<dbReference type="InterPro" id="IPR011990">
    <property type="entry name" value="TPR-like_helical_dom_sf"/>
</dbReference>
<keyword evidence="5" id="KW-1185">Reference proteome</keyword>
<feature type="compositionally biased region" description="Basic and acidic residues" evidence="1">
    <location>
        <begin position="532"/>
        <end position="541"/>
    </location>
</feature>
<reference evidence="4" key="1">
    <citation type="submission" date="2019-09" db="EMBL/GenBank/DDBJ databases">
        <title>Draft genome information of white flower Hibiscus syriacus.</title>
        <authorList>
            <person name="Kim Y.-M."/>
        </authorList>
    </citation>
    <scope>NUCLEOTIDE SEQUENCE [LARGE SCALE GENOMIC DNA]</scope>
    <source>
        <strain evidence="4">YM2019G1</strain>
    </source>
</reference>
<evidence type="ECO:0000256" key="2">
    <source>
        <dbReference type="SAM" id="SignalP"/>
    </source>
</evidence>
<accession>A0A6A3C0J9</accession>
<feature type="domain" description="Reverse transcriptase Ty1/copia-type" evidence="3">
    <location>
        <begin position="371"/>
        <end position="424"/>
    </location>
</feature>
<name>A0A6A3C0J9_HIBSY</name>
<feature type="signal peptide" evidence="2">
    <location>
        <begin position="1"/>
        <end position="18"/>
    </location>
</feature>
<dbReference type="InterPro" id="IPR053277">
    <property type="entry name" value="Endomembrane_traffic_mod"/>
</dbReference>
<dbReference type="Gene3D" id="1.25.40.10">
    <property type="entry name" value="Tetratricopeptide repeat domain"/>
    <property type="match status" value="2"/>
</dbReference>
<dbReference type="InterPro" id="IPR013103">
    <property type="entry name" value="RVT_2"/>
</dbReference>
<evidence type="ECO:0000259" key="3">
    <source>
        <dbReference type="Pfam" id="PF07727"/>
    </source>
</evidence>
<dbReference type="SUPFAM" id="SSF48452">
    <property type="entry name" value="TPR-like"/>
    <property type="match status" value="2"/>
</dbReference>
<organism evidence="4 5">
    <name type="scientific">Hibiscus syriacus</name>
    <name type="common">Rose of Sharon</name>
    <dbReference type="NCBI Taxonomy" id="106335"/>
    <lineage>
        <taxon>Eukaryota</taxon>
        <taxon>Viridiplantae</taxon>
        <taxon>Streptophyta</taxon>
        <taxon>Embryophyta</taxon>
        <taxon>Tracheophyta</taxon>
        <taxon>Spermatophyta</taxon>
        <taxon>Magnoliopsida</taxon>
        <taxon>eudicotyledons</taxon>
        <taxon>Gunneridae</taxon>
        <taxon>Pentapetalae</taxon>
        <taxon>rosids</taxon>
        <taxon>malvids</taxon>
        <taxon>Malvales</taxon>
        <taxon>Malvaceae</taxon>
        <taxon>Malvoideae</taxon>
        <taxon>Hibiscus</taxon>
    </lineage>
</organism>
<dbReference type="Pfam" id="PF06552">
    <property type="entry name" value="TOM20_plant"/>
    <property type="match status" value="1"/>
</dbReference>
<comment type="caution">
    <text evidence="4">The sequence shown here is derived from an EMBL/GenBank/DDBJ whole genome shotgun (WGS) entry which is preliminary data.</text>
</comment>
<dbReference type="AlphaFoldDB" id="A0A6A3C0J9"/>
<feature type="compositionally biased region" description="Basic and acidic residues" evidence="1">
    <location>
        <begin position="497"/>
        <end position="509"/>
    </location>
</feature>
<feature type="compositionally biased region" description="Polar residues" evidence="1">
    <location>
        <begin position="569"/>
        <end position="578"/>
    </location>
</feature>
<gene>
    <name evidence="4" type="ORF">F3Y22_tig00013960pilonHSYRG00129</name>
</gene>
<dbReference type="EMBL" id="VEPZ02000561">
    <property type="protein sequence ID" value="KAE8722483.1"/>
    <property type="molecule type" value="Genomic_DNA"/>
</dbReference>
<dbReference type="Pfam" id="PF07727">
    <property type="entry name" value="RVT_2"/>
    <property type="match status" value="1"/>
</dbReference>
<evidence type="ECO:0000313" key="4">
    <source>
        <dbReference type="EMBL" id="KAE8722483.1"/>
    </source>
</evidence>
<evidence type="ECO:0000256" key="1">
    <source>
        <dbReference type="SAM" id="MobiDB-lite"/>
    </source>
</evidence>
<feature type="chain" id="PRO_5025600670" evidence="2">
    <location>
        <begin position="19"/>
        <end position="1011"/>
    </location>
</feature>